<dbReference type="Proteomes" id="UP000501534">
    <property type="component" value="Chromosome"/>
</dbReference>
<feature type="transmembrane region" description="Helical" evidence="4">
    <location>
        <begin position="270"/>
        <end position="293"/>
    </location>
</feature>
<gene>
    <name evidence="5" type="primary">rfnT</name>
    <name evidence="5" type="ORF">DSM104443_00210</name>
</gene>
<dbReference type="InterPro" id="IPR011701">
    <property type="entry name" value="MFS"/>
</dbReference>
<dbReference type="KEGG" id="uru:DSM104443_00210"/>
<evidence type="ECO:0000313" key="5">
    <source>
        <dbReference type="EMBL" id="QJR09174.1"/>
    </source>
</evidence>
<evidence type="ECO:0000256" key="3">
    <source>
        <dbReference type="ARBA" id="ARBA00023136"/>
    </source>
</evidence>
<dbReference type="GO" id="GO:0022857">
    <property type="term" value="F:transmembrane transporter activity"/>
    <property type="evidence" value="ECO:0007669"/>
    <property type="project" value="InterPro"/>
</dbReference>
<evidence type="ECO:0000256" key="1">
    <source>
        <dbReference type="ARBA" id="ARBA00022692"/>
    </source>
</evidence>
<feature type="transmembrane region" description="Helical" evidence="4">
    <location>
        <begin position="208"/>
        <end position="228"/>
    </location>
</feature>
<protein>
    <submittedName>
        <fullName evidence="5">Riboflavin transporter RfnT</fullName>
    </submittedName>
</protein>
<dbReference type="InterPro" id="IPR036259">
    <property type="entry name" value="MFS_trans_sf"/>
</dbReference>
<feature type="transmembrane region" description="Helical" evidence="4">
    <location>
        <begin position="72"/>
        <end position="91"/>
    </location>
</feature>
<evidence type="ECO:0000256" key="2">
    <source>
        <dbReference type="ARBA" id="ARBA00022989"/>
    </source>
</evidence>
<feature type="transmembrane region" description="Helical" evidence="4">
    <location>
        <begin position="240"/>
        <end position="258"/>
    </location>
</feature>
<keyword evidence="1 4" id="KW-0812">Transmembrane</keyword>
<keyword evidence="6" id="KW-1185">Reference proteome</keyword>
<evidence type="ECO:0000256" key="4">
    <source>
        <dbReference type="SAM" id="Phobius"/>
    </source>
</evidence>
<feature type="transmembrane region" description="Helical" evidence="4">
    <location>
        <begin position="133"/>
        <end position="152"/>
    </location>
</feature>
<evidence type="ECO:0000313" key="6">
    <source>
        <dbReference type="Proteomes" id="UP000501534"/>
    </source>
</evidence>
<feature type="transmembrane region" description="Helical" evidence="4">
    <location>
        <begin position="48"/>
        <end position="65"/>
    </location>
</feature>
<sequence length="393" mass="41143">MDRARRNILLLAACQALLLTNAVTLISVTALAGYSLVDNKLFATLPSATYVFGAWLSTMPASLWMKRVGRRNGFLTGGVFGLIGSVIASIAIATASFPLLCAGTFVLGIYNAFGQYYRFAAADMAPPDFKAKAISLVLAGGLVGGIVGPSLSKVTIDLLSTRFVATYASLFFFCLLAMAIVSFLAIPDAKPEGKPEAPRPLRVIAMQPTFMVAAGCSAIGYGVMTLLMTATPLAMSFCGYPYSASAGVIAAHVVAMFAPSFVTGSIIQRVGVLPVIVTGLCLELACVGVALSGQEVMNFWWALVLLGLGWNFTYVGGSTLLIESHRPNEKAKVQGLNEMITFGVQALGALTSGVLVNAAGWATLNYLAVPLLVLAGSSAAWLAYRRRAAAALT</sequence>
<feature type="transmembrane region" description="Helical" evidence="4">
    <location>
        <begin position="366"/>
        <end position="384"/>
    </location>
</feature>
<reference evidence="5 6" key="1">
    <citation type="submission" date="2020-04" db="EMBL/GenBank/DDBJ databases">
        <title>Usitatibacter rugosus gen. nov., sp. nov. and Usitatibacter palustris sp. nov., novel members of Usitatibacteraceae fam. nov. within the order Nitrosomonadales isolated from soil.</title>
        <authorList>
            <person name="Huber K.J."/>
            <person name="Neumann-Schaal M."/>
            <person name="Geppert A."/>
            <person name="Luckner M."/>
            <person name="Wanner G."/>
            <person name="Overmann J."/>
        </authorList>
    </citation>
    <scope>NUCLEOTIDE SEQUENCE [LARGE SCALE GENOMIC DNA]</scope>
    <source>
        <strain evidence="5 6">0125_3</strain>
    </source>
</reference>
<dbReference type="AlphaFoldDB" id="A0A6M4GRS9"/>
<dbReference type="Gene3D" id="1.20.1250.20">
    <property type="entry name" value="MFS general substrate transporter like domains"/>
    <property type="match status" value="1"/>
</dbReference>
<organism evidence="5 6">
    <name type="scientific">Usitatibacter rugosus</name>
    <dbReference type="NCBI Taxonomy" id="2732067"/>
    <lineage>
        <taxon>Bacteria</taxon>
        <taxon>Pseudomonadati</taxon>
        <taxon>Pseudomonadota</taxon>
        <taxon>Betaproteobacteria</taxon>
        <taxon>Nitrosomonadales</taxon>
        <taxon>Usitatibacteraceae</taxon>
        <taxon>Usitatibacter</taxon>
    </lineage>
</organism>
<keyword evidence="2 4" id="KW-1133">Transmembrane helix</keyword>
<name>A0A6M4GRS9_9PROT</name>
<keyword evidence="3 4" id="KW-0472">Membrane</keyword>
<dbReference type="EMBL" id="CP053069">
    <property type="protein sequence ID" value="QJR09174.1"/>
    <property type="molecule type" value="Genomic_DNA"/>
</dbReference>
<accession>A0A6M4GRS9</accession>
<dbReference type="SUPFAM" id="SSF103473">
    <property type="entry name" value="MFS general substrate transporter"/>
    <property type="match status" value="1"/>
</dbReference>
<feature type="transmembrane region" description="Helical" evidence="4">
    <location>
        <begin position="299"/>
        <end position="322"/>
    </location>
</feature>
<feature type="transmembrane region" description="Helical" evidence="4">
    <location>
        <begin position="164"/>
        <end position="187"/>
    </location>
</feature>
<dbReference type="PANTHER" id="PTHR23534:SF1">
    <property type="entry name" value="MAJOR FACILITATOR SUPERFAMILY PROTEIN"/>
    <property type="match status" value="1"/>
</dbReference>
<proteinExistence type="predicted"/>
<dbReference type="RefSeq" id="WP_171088866.1">
    <property type="nucleotide sequence ID" value="NZ_CP053069.1"/>
</dbReference>
<dbReference type="PANTHER" id="PTHR23534">
    <property type="entry name" value="MFS PERMEASE"/>
    <property type="match status" value="1"/>
</dbReference>
<dbReference type="Pfam" id="PF07690">
    <property type="entry name" value="MFS_1"/>
    <property type="match status" value="1"/>
</dbReference>